<accession>U7QKM8</accession>
<evidence type="ECO:0000256" key="12">
    <source>
        <dbReference type="ARBA" id="ARBA00023012"/>
    </source>
</evidence>
<dbReference type="Pfam" id="PF02743">
    <property type="entry name" value="dCache_1"/>
    <property type="match status" value="1"/>
</dbReference>
<evidence type="ECO:0000256" key="13">
    <source>
        <dbReference type="ARBA" id="ARBA00023136"/>
    </source>
</evidence>
<evidence type="ECO:0000256" key="8">
    <source>
        <dbReference type="ARBA" id="ARBA00022741"/>
    </source>
</evidence>
<comment type="caution">
    <text evidence="16">The sequence shown here is derived from an EMBL/GenBank/DDBJ whole genome shotgun (WGS) entry which is preliminary data.</text>
</comment>
<keyword evidence="8" id="KW-0547">Nucleotide-binding</keyword>
<dbReference type="RefSeq" id="WP_023065460.1">
    <property type="nucleotide sequence ID" value="NZ_AUZM01000011.1"/>
</dbReference>
<evidence type="ECO:0000256" key="10">
    <source>
        <dbReference type="ARBA" id="ARBA00022840"/>
    </source>
</evidence>
<dbReference type="EC" id="2.7.13.3" evidence="3"/>
<keyword evidence="6" id="KW-0808">Transferase</keyword>
<dbReference type="Gene3D" id="3.30.450.20">
    <property type="entry name" value="PAS domain"/>
    <property type="match status" value="2"/>
</dbReference>
<dbReference type="GO" id="GO:0005524">
    <property type="term" value="F:ATP binding"/>
    <property type="evidence" value="ECO:0007669"/>
    <property type="project" value="UniProtKB-KW"/>
</dbReference>
<dbReference type="Gene3D" id="6.10.340.10">
    <property type="match status" value="1"/>
</dbReference>
<evidence type="ECO:0000256" key="1">
    <source>
        <dbReference type="ARBA" id="ARBA00000085"/>
    </source>
</evidence>
<dbReference type="AlphaFoldDB" id="U7QKM8"/>
<evidence type="ECO:0000256" key="11">
    <source>
        <dbReference type="ARBA" id="ARBA00022989"/>
    </source>
</evidence>
<evidence type="ECO:0000256" key="14">
    <source>
        <dbReference type="SAM" id="Phobius"/>
    </source>
</evidence>
<keyword evidence="12" id="KW-0902">Two-component regulatory system</keyword>
<evidence type="ECO:0000313" key="17">
    <source>
        <dbReference type="Proteomes" id="UP000017127"/>
    </source>
</evidence>
<reference evidence="16 17" key="1">
    <citation type="journal article" date="2013" name="Front. Microbiol.">
        <title>Comparative genomic analyses of the cyanobacterium, Lyngbya aestuarii BL J, a powerful hydrogen producer.</title>
        <authorList>
            <person name="Kothari A."/>
            <person name="Vaughn M."/>
            <person name="Garcia-Pichel F."/>
        </authorList>
    </citation>
    <scope>NUCLEOTIDE SEQUENCE [LARGE SCALE GENOMIC DNA]</scope>
    <source>
        <strain evidence="16 17">BL J</strain>
    </source>
</reference>
<evidence type="ECO:0000256" key="2">
    <source>
        <dbReference type="ARBA" id="ARBA00004651"/>
    </source>
</evidence>
<keyword evidence="10" id="KW-0067">ATP-binding</keyword>
<keyword evidence="5" id="KW-0597">Phosphoprotein</keyword>
<evidence type="ECO:0000259" key="15">
    <source>
        <dbReference type="PROSITE" id="PS50885"/>
    </source>
</evidence>
<dbReference type="SMART" id="SM00304">
    <property type="entry name" value="HAMP"/>
    <property type="match status" value="1"/>
</dbReference>
<dbReference type="OrthoDB" id="436222at2"/>
<evidence type="ECO:0000256" key="7">
    <source>
        <dbReference type="ARBA" id="ARBA00022692"/>
    </source>
</evidence>
<evidence type="ECO:0000256" key="5">
    <source>
        <dbReference type="ARBA" id="ARBA00022553"/>
    </source>
</evidence>
<evidence type="ECO:0000313" key="16">
    <source>
        <dbReference type="EMBL" id="ERT08418.1"/>
    </source>
</evidence>
<dbReference type="PROSITE" id="PS50885">
    <property type="entry name" value="HAMP"/>
    <property type="match status" value="1"/>
</dbReference>
<dbReference type="InterPro" id="IPR003660">
    <property type="entry name" value="HAMP_dom"/>
</dbReference>
<dbReference type="PANTHER" id="PTHR45528">
    <property type="entry name" value="SENSOR HISTIDINE KINASE CPXA"/>
    <property type="match status" value="1"/>
</dbReference>
<organism evidence="16 17">
    <name type="scientific">Lyngbya aestuarii BL J</name>
    <dbReference type="NCBI Taxonomy" id="1348334"/>
    <lineage>
        <taxon>Bacteria</taxon>
        <taxon>Bacillati</taxon>
        <taxon>Cyanobacteriota</taxon>
        <taxon>Cyanophyceae</taxon>
        <taxon>Oscillatoriophycideae</taxon>
        <taxon>Oscillatoriales</taxon>
        <taxon>Microcoleaceae</taxon>
        <taxon>Lyngbya</taxon>
    </lineage>
</organism>
<sequence>MFLNNLKQKLTNPKVNIRLRTLLIVLFVVQVTGVVSLVSYLYYRSQRQTIEQTAHKLTEEVGNEVSTHLDNYLKIPHQMIALNKAAIETGKLDFTNLSQLQQKFWQQMQIFDPTPTAITFSTPEGEFIAIGYNRGTGIIQGEYSQGKYILGKLEGTPPGNRNYYLLDESGRPQNLVQSLPNWDVRERPWYQEAVKLNKQTWATIYPLAGLPLASLAAVTPVYSRGEFQGVLCSDILLSDINLFLAELDFSPEGQAFIIDRLGNIVATSTREQPFVKNIDGEVLIRLEATESQDLITRTVAQKLEQKWNNLDSIKDPEFLAFQTRQYRRKIDPLPRSKPLHNLQDIKLNKSSLFSIRPRLFSPKYFVQVVPYRDEYGLDWLIAVVIPETDYMGQINAIISRTIAGAVLALIGSTFIGIFVTRLMTKPILNLRDAMAKFSRSLELDINIQPTPILEVQQLKTSFLEMANQLNLSFSETQ</sequence>
<dbReference type="PANTHER" id="PTHR45528:SF1">
    <property type="entry name" value="SENSOR HISTIDINE KINASE CPXA"/>
    <property type="match status" value="1"/>
</dbReference>
<gene>
    <name evidence="16" type="ORF">M595_1657</name>
</gene>
<dbReference type="Proteomes" id="UP000017127">
    <property type="component" value="Unassembled WGS sequence"/>
</dbReference>
<dbReference type="InterPro" id="IPR033479">
    <property type="entry name" value="dCache_1"/>
</dbReference>
<feature type="transmembrane region" description="Helical" evidence="14">
    <location>
        <begin position="21"/>
        <end position="43"/>
    </location>
</feature>
<keyword evidence="7 14" id="KW-0812">Transmembrane</keyword>
<keyword evidence="9" id="KW-0418">Kinase</keyword>
<dbReference type="InterPro" id="IPR050398">
    <property type="entry name" value="HssS/ArlS-like"/>
</dbReference>
<protein>
    <recommendedName>
        <fullName evidence="3">histidine kinase</fullName>
        <ecNumber evidence="3">2.7.13.3</ecNumber>
    </recommendedName>
</protein>
<keyword evidence="17" id="KW-1185">Reference proteome</keyword>
<dbReference type="GO" id="GO:0000155">
    <property type="term" value="F:phosphorelay sensor kinase activity"/>
    <property type="evidence" value="ECO:0007669"/>
    <property type="project" value="TreeGrafter"/>
</dbReference>
<feature type="transmembrane region" description="Helical" evidence="14">
    <location>
        <begin position="402"/>
        <end position="424"/>
    </location>
</feature>
<evidence type="ECO:0000256" key="6">
    <source>
        <dbReference type="ARBA" id="ARBA00022679"/>
    </source>
</evidence>
<comment type="subcellular location">
    <subcellularLocation>
        <location evidence="2">Cell membrane</location>
        <topology evidence="2">Multi-pass membrane protein</topology>
    </subcellularLocation>
</comment>
<feature type="domain" description="HAMP" evidence="15">
    <location>
        <begin position="421"/>
        <end position="474"/>
    </location>
</feature>
<keyword evidence="13 14" id="KW-0472">Membrane</keyword>
<keyword evidence="4" id="KW-1003">Cell membrane</keyword>
<dbReference type="GO" id="GO:0005886">
    <property type="term" value="C:plasma membrane"/>
    <property type="evidence" value="ECO:0007669"/>
    <property type="project" value="UniProtKB-SubCell"/>
</dbReference>
<proteinExistence type="predicted"/>
<evidence type="ECO:0000256" key="4">
    <source>
        <dbReference type="ARBA" id="ARBA00022475"/>
    </source>
</evidence>
<evidence type="ECO:0000256" key="9">
    <source>
        <dbReference type="ARBA" id="ARBA00022777"/>
    </source>
</evidence>
<name>U7QKM8_9CYAN</name>
<dbReference type="EMBL" id="AUZM01000011">
    <property type="protein sequence ID" value="ERT08418.1"/>
    <property type="molecule type" value="Genomic_DNA"/>
</dbReference>
<comment type="catalytic activity">
    <reaction evidence="1">
        <text>ATP + protein L-histidine = ADP + protein N-phospho-L-histidine.</text>
        <dbReference type="EC" id="2.7.13.3"/>
    </reaction>
</comment>
<evidence type="ECO:0000256" key="3">
    <source>
        <dbReference type="ARBA" id="ARBA00012438"/>
    </source>
</evidence>
<keyword evidence="11 14" id="KW-1133">Transmembrane helix</keyword>